<evidence type="ECO:0000256" key="1">
    <source>
        <dbReference type="SAM" id="Phobius"/>
    </source>
</evidence>
<keyword evidence="3" id="KW-1185">Reference proteome</keyword>
<protein>
    <submittedName>
        <fullName evidence="2">Uncharacterized protein</fullName>
    </submittedName>
</protein>
<evidence type="ECO:0000313" key="3">
    <source>
        <dbReference type="Proteomes" id="UP000036947"/>
    </source>
</evidence>
<keyword evidence="1" id="KW-0812">Transmembrane</keyword>
<reference evidence="2 3" key="1">
    <citation type="journal article" date="2015" name="BMC Genomics">
        <title>The genome of the truffle-parasite Tolypocladium ophioglossoides and the evolution of antifungal peptaibiotics.</title>
        <authorList>
            <person name="Quandt C.A."/>
            <person name="Bushley K.E."/>
            <person name="Spatafora J.W."/>
        </authorList>
    </citation>
    <scope>NUCLEOTIDE SEQUENCE [LARGE SCALE GENOMIC DNA]</scope>
    <source>
        <strain evidence="2 3">CBS 100239</strain>
    </source>
</reference>
<feature type="transmembrane region" description="Helical" evidence="1">
    <location>
        <begin position="6"/>
        <end position="25"/>
    </location>
</feature>
<sequence>MAPATLGHIFDSGAATALTLTYIVWDTYTHVRPKKKLWWRLPIGGWALLQVAFVVLFILAQQHYLGQLPPKLEERFGCMWRATCVLGISIFEVARFAPLLEPPQLSWCRCSRIVIPLEGLIGGAFIILAWFLPSIELIPIIALCSHATILVVAAVHL</sequence>
<keyword evidence="1" id="KW-0472">Membrane</keyword>
<accession>A0A0L0MYZ0</accession>
<dbReference type="Proteomes" id="UP000036947">
    <property type="component" value="Unassembled WGS sequence"/>
</dbReference>
<name>A0A0L0MYZ0_TOLOC</name>
<feature type="transmembrane region" description="Helical" evidence="1">
    <location>
        <begin position="79"/>
        <end position="100"/>
    </location>
</feature>
<feature type="transmembrane region" description="Helical" evidence="1">
    <location>
        <begin position="137"/>
        <end position="155"/>
    </location>
</feature>
<feature type="transmembrane region" description="Helical" evidence="1">
    <location>
        <begin position="37"/>
        <end position="59"/>
    </location>
</feature>
<organism evidence="2 3">
    <name type="scientific">Tolypocladium ophioglossoides (strain CBS 100239)</name>
    <name type="common">Snaketongue truffleclub</name>
    <name type="synonym">Elaphocordyceps ophioglossoides</name>
    <dbReference type="NCBI Taxonomy" id="1163406"/>
    <lineage>
        <taxon>Eukaryota</taxon>
        <taxon>Fungi</taxon>
        <taxon>Dikarya</taxon>
        <taxon>Ascomycota</taxon>
        <taxon>Pezizomycotina</taxon>
        <taxon>Sordariomycetes</taxon>
        <taxon>Hypocreomycetidae</taxon>
        <taxon>Hypocreales</taxon>
        <taxon>Ophiocordycipitaceae</taxon>
        <taxon>Tolypocladium</taxon>
    </lineage>
</organism>
<evidence type="ECO:0000313" key="2">
    <source>
        <dbReference type="EMBL" id="KND87037.1"/>
    </source>
</evidence>
<dbReference type="EMBL" id="LFRF01000043">
    <property type="protein sequence ID" value="KND87037.1"/>
    <property type="molecule type" value="Genomic_DNA"/>
</dbReference>
<comment type="caution">
    <text evidence="2">The sequence shown here is derived from an EMBL/GenBank/DDBJ whole genome shotgun (WGS) entry which is preliminary data.</text>
</comment>
<keyword evidence="1" id="KW-1133">Transmembrane helix</keyword>
<dbReference type="AlphaFoldDB" id="A0A0L0MYZ0"/>
<feature type="transmembrane region" description="Helical" evidence="1">
    <location>
        <begin position="112"/>
        <end position="131"/>
    </location>
</feature>
<gene>
    <name evidence="2" type="ORF">TOPH_08331</name>
</gene>
<proteinExistence type="predicted"/>